<dbReference type="Gramene" id="QL06p011055:mrna">
    <property type="protein sequence ID" value="QL06p011055:mrna"/>
    <property type="gene ID" value="QL06p011055"/>
</dbReference>
<reference evidence="5" key="2">
    <citation type="submission" date="2021-01" db="UniProtKB">
        <authorList>
            <consortium name="EnsemblPlants"/>
        </authorList>
    </citation>
    <scope>IDENTIFICATION</scope>
</reference>
<organism evidence="5 6">
    <name type="scientific">Quercus lobata</name>
    <name type="common">Valley oak</name>
    <dbReference type="NCBI Taxonomy" id="97700"/>
    <lineage>
        <taxon>Eukaryota</taxon>
        <taxon>Viridiplantae</taxon>
        <taxon>Streptophyta</taxon>
        <taxon>Embryophyta</taxon>
        <taxon>Tracheophyta</taxon>
        <taxon>Spermatophyta</taxon>
        <taxon>Magnoliopsida</taxon>
        <taxon>eudicotyledons</taxon>
        <taxon>Gunneridae</taxon>
        <taxon>Pentapetalae</taxon>
        <taxon>rosids</taxon>
        <taxon>fabids</taxon>
        <taxon>Fagales</taxon>
        <taxon>Fagaceae</taxon>
        <taxon>Quercus</taxon>
    </lineage>
</organism>
<dbReference type="Proteomes" id="UP000594261">
    <property type="component" value="Chromosome 6"/>
</dbReference>
<protein>
    <recommendedName>
        <fullName evidence="4">Bet v I/Major latex protein domain-containing protein</fullName>
    </recommendedName>
</protein>
<comment type="similarity">
    <text evidence="1">Belongs to the BetVI family.</text>
</comment>
<dbReference type="InParanoid" id="A0A7N2R654"/>
<dbReference type="GO" id="GO:0038023">
    <property type="term" value="F:signaling receptor activity"/>
    <property type="evidence" value="ECO:0007669"/>
    <property type="project" value="InterPro"/>
</dbReference>
<dbReference type="InterPro" id="IPR050279">
    <property type="entry name" value="Plant_def-hormone_signal"/>
</dbReference>
<evidence type="ECO:0000313" key="5">
    <source>
        <dbReference type="EnsemblPlants" id="QL06p011055:mrna"/>
    </source>
</evidence>
<dbReference type="InterPro" id="IPR000916">
    <property type="entry name" value="Bet_v_I/MLP"/>
</dbReference>
<dbReference type="FunFam" id="3.30.530.20:FF:000007">
    <property type="entry name" value="Major pollen allergen Bet v 1-A"/>
    <property type="match status" value="1"/>
</dbReference>
<dbReference type="PRINTS" id="PR00634">
    <property type="entry name" value="BETALLERGEN"/>
</dbReference>
<dbReference type="CDD" id="cd07816">
    <property type="entry name" value="Bet_v1-like"/>
    <property type="match status" value="1"/>
</dbReference>
<dbReference type="PANTHER" id="PTHR31213">
    <property type="entry name" value="OS08G0374000 PROTEIN-RELATED"/>
    <property type="match status" value="1"/>
</dbReference>
<dbReference type="InterPro" id="IPR023393">
    <property type="entry name" value="START-like_dom_sf"/>
</dbReference>
<dbReference type="Pfam" id="PF00407">
    <property type="entry name" value="Bet_v_1"/>
    <property type="match status" value="1"/>
</dbReference>
<dbReference type="GO" id="GO:0004864">
    <property type="term" value="F:protein phosphatase inhibitor activity"/>
    <property type="evidence" value="ECO:0007669"/>
    <property type="project" value="InterPro"/>
</dbReference>
<feature type="domain" description="Bet v I/Major latex protein" evidence="4">
    <location>
        <begin position="29"/>
        <end position="167"/>
    </location>
</feature>
<dbReference type="GO" id="GO:0009738">
    <property type="term" value="P:abscisic acid-activated signaling pathway"/>
    <property type="evidence" value="ECO:0007669"/>
    <property type="project" value="InterPro"/>
</dbReference>
<dbReference type="AlphaFoldDB" id="A0A7N2R654"/>
<evidence type="ECO:0000313" key="6">
    <source>
        <dbReference type="Proteomes" id="UP000594261"/>
    </source>
</evidence>
<evidence type="ECO:0000256" key="2">
    <source>
        <dbReference type="ARBA" id="ARBA00022821"/>
    </source>
</evidence>
<reference evidence="5 6" key="1">
    <citation type="journal article" date="2016" name="G3 (Bethesda)">
        <title>First Draft Assembly and Annotation of the Genome of a California Endemic Oak Quercus lobata Nee (Fagaceae).</title>
        <authorList>
            <person name="Sork V.L."/>
            <person name="Fitz-Gibbon S.T."/>
            <person name="Puiu D."/>
            <person name="Crepeau M."/>
            <person name="Gugger P.F."/>
            <person name="Sherman R."/>
            <person name="Stevens K."/>
            <person name="Langley C.H."/>
            <person name="Pellegrini M."/>
            <person name="Salzberg S.L."/>
        </authorList>
    </citation>
    <scope>NUCLEOTIDE SEQUENCE [LARGE SCALE GENOMIC DNA]</scope>
    <source>
        <strain evidence="5 6">cv. SW786</strain>
    </source>
</reference>
<keyword evidence="3" id="KW-0568">Pathogenesis-related protein</keyword>
<dbReference type="Gene3D" id="3.30.530.20">
    <property type="match status" value="1"/>
</dbReference>
<dbReference type="InterPro" id="IPR024949">
    <property type="entry name" value="Bet_v_I_allergen"/>
</dbReference>
<dbReference type="EMBL" id="LRBV02000006">
    <property type="status" value="NOT_ANNOTATED_CDS"/>
    <property type="molecule type" value="Genomic_DNA"/>
</dbReference>
<sequence length="173" mass="19468">MIFLVNEYANLGFRIFIQARSLWVFSLIYEFETNTVIPPARLFKAYALGGDNLIPKVAPLAVENSEIVEDNGGPGTIKMINLDQRSQYNYPKLRIDEMDNANFTYGYSLMEGDALTGRPEKISYKFKLVASPEGGSILKSICKYHTKGDQEIKEEEIKAGKDNTARLFKAVEA</sequence>
<evidence type="ECO:0000256" key="1">
    <source>
        <dbReference type="ARBA" id="ARBA00009744"/>
    </source>
</evidence>
<dbReference type="GO" id="GO:0005737">
    <property type="term" value="C:cytoplasm"/>
    <property type="evidence" value="ECO:0007669"/>
    <property type="project" value="TreeGrafter"/>
</dbReference>
<keyword evidence="2" id="KW-0611">Plant defense</keyword>
<dbReference type="PANTHER" id="PTHR31213:SF55">
    <property type="entry name" value="STRESS-INDUCED PROTEIN SAM22"/>
    <property type="match status" value="1"/>
</dbReference>
<name>A0A7N2R654_QUELO</name>
<dbReference type="EnsemblPlants" id="QL06p011055:mrna">
    <property type="protein sequence ID" value="QL06p011055:mrna"/>
    <property type="gene ID" value="QL06p011055"/>
</dbReference>
<evidence type="ECO:0000259" key="4">
    <source>
        <dbReference type="Pfam" id="PF00407"/>
    </source>
</evidence>
<keyword evidence="6" id="KW-1185">Reference proteome</keyword>
<accession>A0A7N2R654</accession>
<dbReference type="GO" id="GO:0010427">
    <property type="term" value="F:abscisic acid binding"/>
    <property type="evidence" value="ECO:0007669"/>
    <property type="project" value="InterPro"/>
</dbReference>
<dbReference type="SUPFAM" id="SSF55961">
    <property type="entry name" value="Bet v1-like"/>
    <property type="match status" value="1"/>
</dbReference>
<proteinExistence type="inferred from homology"/>
<dbReference type="GO" id="GO:0006952">
    <property type="term" value="P:defense response"/>
    <property type="evidence" value="ECO:0007669"/>
    <property type="project" value="UniProtKB-KW"/>
</dbReference>
<dbReference type="GO" id="GO:0005634">
    <property type="term" value="C:nucleus"/>
    <property type="evidence" value="ECO:0007669"/>
    <property type="project" value="TreeGrafter"/>
</dbReference>
<evidence type="ECO:0000256" key="3">
    <source>
        <dbReference type="ARBA" id="ARBA00023265"/>
    </source>
</evidence>